<dbReference type="Proteomes" id="UP000216052">
    <property type="component" value="Chromosome"/>
</dbReference>
<keyword evidence="3" id="KW-0408">Iron</keyword>
<dbReference type="InterPro" id="IPR050572">
    <property type="entry name" value="Fe-S_Ferredoxin"/>
</dbReference>
<dbReference type="PROSITE" id="PS51379">
    <property type="entry name" value="4FE4S_FER_2"/>
    <property type="match status" value="2"/>
</dbReference>
<dbReference type="InterPro" id="IPR017896">
    <property type="entry name" value="4Fe4S_Fe-S-bd"/>
</dbReference>
<dbReference type="Pfam" id="PF13237">
    <property type="entry name" value="Fer4_10"/>
    <property type="match status" value="1"/>
</dbReference>
<evidence type="ECO:0000256" key="1">
    <source>
        <dbReference type="ARBA" id="ARBA00022485"/>
    </source>
</evidence>
<proteinExistence type="predicted"/>
<feature type="domain" description="4Fe-4S ferredoxin-type" evidence="5">
    <location>
        <begin position="6"/>
        <end position="35"/>
    </location>
</feature>
<keyword evidence="1" id="KW-0004">4Fe-4S</keyword>
<keyword evidence="7" id="KW-1185">Reference proteome</keyword>
<evidence type="ECO:0000259" key="5">
    <source>
        <dbReference type="PROSITE" id="PS51379"/>
    </source>
</evidence>
<evidence type="ECO:0000256" key="4">
    <source>
        <dbReference type="ARBA" id="ARBA00023014"/>
    </source>
</evidence>
<organism evidence="6 7">
    <name type="scientific">Sporomusa acidovorans (strain ATCC 49682 / DSM 3132 / Mol)</name>
    <dbReference type="NCBI Taxonomy" id="1123286"/>
    <lineage>
        <taxon>Bacteria</taxon>
        <taxon>Bacillati</taxon>
        <taxon>Bacillota</taxon>
        <taxon>Negativicutes</taxon>
        <taxon>Selenomonadales</taxon>
        <taxon>Sporomusaceae</taxon>
        <taxon>Sporomusa</taxon>
    </lineage>
</organism>
<reference evidence="6" key="1">
    <citation type="submission" date="2024-05" db="EMBL/GenBank/DDBJ databases">
        <title>Isolation and characterization of Sporomusa carbonis sp. nov., a carboxydotrophic hydrogenogen in the genus of Sporomusa isolated from a charcoal burning pile.</title>
        <authorList>
            <person name="Boeer T."/>
            <person name="Rosenbaum F."/>
            <person name="Eysell L."/>
            <person name="Mueller V."/>
            <person name="Daniel R."/>
            <person name="Poehlein A."/>
        </authorList>
    </citation>
    <scope>NUCLEOTIDE SEQUENCE [LARGE SCALE GENOMIC DNA]</scope>
    <source>
        <strain evidence="6">DSM 3132</strain>
    </source>
</reference>
<keyword evidence="4" id="KW-0411">Iron-sulfur</keyword>
<dbReference type="PANTHER" id="PTHR43687:SF1">
    <property type="entry name" value="FERREDOXIN III"/>
    <property type="match status" value="1"/>
</dbReference>
<feature type="domain" description="4Fe-4S ferredoxin-type" evidence="5">
    <location>
        <begin position="36"/>
        <end position="66"/>
    </location>
</feature>
<evidence type="ECO:0000256" key="2">
    <source>
        <dbReference type="ARBA" id="ARBA00022723"/>
    </source>
</evidence>
<dbReference type="SUPFAM" id="SSF54862">
    <property type="entry name" value="4Fe-4S ferredoxins"/>
    <property type="match status" value="1"/>
</dbReference>
<protein>
    <submittedName>
        <fullName evidence="6">Ion-translocating oxidoreductase complex subunit B</fullName>
    </submittedName>
</protein>
<dbReference type="PROSITE" id="PS00198">
    <property type="entry name" value="4FE4S_FER_1"/>
    <property type="match status" value="1"/>
</dbReference>
<evidence type="ECO:0000313" key="7">
    <source>
        <dbReference type="Proteomes" id="UP000216052"/>
    </source>
</evidence>
<name>A0ABZ3IXC1_SPOA4</name>
<sequence>MSKEQFIPQIKREWCKSCGLCVKFCPKDVFEKDLLGNPYVANPDACVACNMCDYRCPDFAITFVKK</sequence>
<dbReference type="RefSeq" id="WP_093796836.1">
    <property type="nucleotide sequence ID" value="NZ_CP155571.1"/>
</dbReference>
<dbReference type="PANTHER" id="PTHR43687">
    <property type="entry name" value="ADENYLYLSULFATE REDUCTASE, BETA SUBUNIT"/>
    <property type="match status" value="1"/>
</dbReference>
<evidence type="ECO:0000313" key="6">
    <source>
        <dbReference type="EMBL" id="XFO70655.1"/>
    </source>
</evidence>
<gene>
    <name evidence="6" type="primary">rsxB_2</name>
    <name evidence="6" type="ORF">SPACI_006540</name>
</gene>
<dbReference type="Gene3D" id="3.30.70.20">
    <property type="match status" value="1"/>
</dbReference>
<dbReference type="InterPro" id="IPR017900">
    <property type="entry name" value="4Fe4S_Fe_S_CS"/>
</dbReference>
<accession>A0ABZ3IXC1</accession>
<dbReference type="EMBL" id="CP155571">
    <property type="protein sequence ID" value="XFO70655.1"/>
    <property type="molecule type" value="Genomic_DNA"/>
</dbReference>
<keyword evidence="2" id="KW-0479">Metal-binding</keyword>
<evidence type="ECO:0000256" key="3">
    <source>
        <dbReference type="ARBA" id="ARBA00023004"/>
    </source>
</evidence>